<dbReference type="Pfam" id="PF01451">
    <property type="entry name" value="LMWPc"/>
    <property type="match status" value="1"/>
</dbReference>
<evidence type="ECO:0000259" key="8">
    <source>
        <dbReference type="SMART" id="SM00226"/>
    </source>
</evidence>
<dbReference type="PRINTS" id="PR00719">
    <property type="entry name" value="LMWPTPASE"/>
</dbReference>
<evidence type="ECO:0000256" key="2">
    <source>
        <dbReference type="ARBA" id="ARBA00011063"/>
    </source>
</evidence>
<dbReference type="InterPro" id="IPR036196">
    <property type="entry name" value="Ptyr_pPase_sf"/>
</dbReference>
<dbReference type="PRINTS" id="PR00720">
    <property type="entry name" value="MAMMALPTPASE"/>
</dbReference>
<keyword evidence="5 7" id="KW-0904">Protein phosphatase</keyword>
<evidence type="ECO:0000256" key="5">
    <source>
        <dbReference type="ARBA" id="ARBA00022912"/>
    </source>
</evidence>
<evidence type="ECO:0000313" key="10">
    <source>
        <dbReference type="Proteomes" id="UP001634394"/>
    </source>
</evidence>
<dbReference type="Gene3D" id="3.40.50.2300">
    <property type="match status" value="1"/>
</dbReference>
<evidence type="ECO:0000256" key="3">
    <source>
        <dbReference type="ARBA" id="ARBA00022490"/>
    </source>
</evidence>
<protein>
    <recommendedName>
        <fullName evidence="7">Low molecular weight phosphotyrosine protein phosphatase</fullName>
        <shortName evidence="7">LMW-PTP</shortName>
        <shortName evidence="7">LMW-PTPase</shortName>
        <ecNumber evidence="7">3.1.3.2</ecNumber>
        <ecNumber evidence="7">3.1.3.48</ecNumber>
    </recommendedName>
    <alternativeName>
        <fullName evidence="7">Low molecular weight cytosolic acid phosphatase</fullName>
    </alternativeName>
</protein>
<organism evidence="9 10">
    <name type="scientific">Sinanodonta woodiana</name>
    <name type="common">Chinese pond mussel</name>
    <name type="synonym">Anodonta woodiana</name>
    <dbReference type="NCBI Taxonomy" id="1069815"/>
    <lineage>
        <taxon>Eukaryota</taxon>
        <taxon>Metazoa</taxon>
        <taxon>Spiralia</taxon>
        <taxon>Lophotrochozoa</taxon>
        <taxon>Mollusca</taxon>
        <taxon>Bivalvia</taxon>
        <taxon>Autobranchia</taxon>
        <taxon>Heteroconchia</taxon>
        <taxon>Palaeoheterodonta</taxon>
        <taxon>Unionida</taxon>
        <taxon>Unionoidea</taxon>
        <taxon>Unionidae</taxon>
        <taxon>Unioninae</taxon>
        <taxon>Sinanodonta</taxon>
    </lineage>
</organism>
<dbReference type="Proteomes" id="UP001634394">
    <property type="component" value="Unassembled WGS sequence"/>
</dbReference>
<keyword evidence="10" id="KW-1185">Reference proteome</keyword>
<dbReference type="InterPro" id="IPR017867">
    <property type="entry name" value="Tyr_phospatase_low_mol_wt"/>
</dbReference>
<comment type="caution">
    <text evidence="9">The sequence shown here is derived from an EMBL/GenBank/DDBJ whole genome shotgun (WGS) entry which is preliminary data.</text>
</comment>
<dbReference type="PANTHER" id="PTHR11717">
    <property type="entry name" value="LOW MOLECULAR WEIGHT PROTEIN TYROSINE PHOSPHATASE"/>
    <property type="match status" value="1"/>
</dbReference>
<accession>A0ABD3U479</accession>
<dbReference type="EMBL" id="JBJQND010000017">
    <property type="protein sequence ID" value="KAL3843235.1"/>
    <property type="molecule type" value="Genomic_DNA"/>
</dbReference>
<dbReference type="FunFam" id="3.40.50.2300:FF:000105">
    <property type="entry name" value="Low molecular weight phosphotyrosine protein"/>
    <property type="match status" value="1"/>
</dbReference>
<dbReference type="InterPro" id="IPR023485">
    <property type="entry name" value="Ptyr_pPase"/>
</dbReference>
<dbReference type="EC" id="3.1.3.48" evidence="7"/>
<dbReference type="PANTHER" id="PTHR11717:SF7">
    <property type="entry name" value="LOW MOLECULAR WEIGHT PHOSPHOTYROSINE PROTEIN PHOSPHATASE"/>
    <property type="match status" value="1"/>
</dbReference>
<comment type="subcellular location">
    <subcellularLocation>
        <location evidence="1 7">Cytoplasm</location>
    </subcellularLocation>
</comment>
<evidence type="ECO:0000256" key="6">
    <source>
        <dbReference type="PIRSR" id="PIRSR617867-1"/>
    </source>
</evidence>
<feature type="active site" evidence="6">
    <location>
        <position position="19"/>
    </location>
</feature>
<feature type="active site" description="Proton donor" evidence="6">
    <location>
        <position position="129"/>
    </location>
</feature>
<comment type="function">
    <text evidence="7">Acts on tyrosine phosphorylated proteins, low-MW aryl phosphates and natural and synthetic acyl phosphates.</text>
</comment>
<keyword evidence="3 7" id="KW-0963">Cytoplasm</keyword>
<dbReference type="GO" id="GO:0003993">
    <property type="term" value="F:acid phosphatase activity"/>
    <property type="evidence" value="ECO:0007669"/>
    <property type="project" value="UniProtKB-UniRule"/>
</dbReference>
<evidence type="ECO:0000256" key="1">
    <source>
        <dbReference type="ARBA" id="ARBA00004496"/>
    </source>
</evidence>
<gene>
    <name evidence="9" type="ORF">ACJMK2_021179</name>
</gene>
<dbReference type="CDD" id="cd16343">
    <property type="entry name" value="LMWPTP"/>
    <property type="match status" value="1"/>
</dbReference>
<dbReference type="AlphaFoldDB" id="A0ABD3U479"/>
<feature type="active site" description="Nucleophile" evidence="6">
    <location>
        <position position="13"/>
    </location>
</feature>
<reference evidence="9 10" key="1">
    <citation type="submission" date="2024-11" db="EMBL/GenBank/DDBJ databases">
        <title>Chromosome-level genome assembly of the freshwater bivalve Anodonta woodiana.</title>
        <authorList>
            <person name="Chen X."/>
        </authorList>
    </citation>
    <scope>NUCLEOTIDE SEQUENCE [LARGE SCALE GENOMIC DNA]</scope>
    <source>
        <strain evidence="9">MN2024</strain>
        <tissue evidence="9">Gills</tissue>
    </source>
</reference>
<dbReference type="SUPFAM" id="SSF52788">
    <property type="entry name" value="Phosphotyrosine protein phosphatases I"/>
    <property type="match status" value="1"/>
</dbReference>
<dbReference type="SMART" id="SM00226">
    <property type="entry name" value="LMWPc"/>
    <property type="match status" value="1"/>
</dbReference>
<dbReference type="GO" id="GO:0005737">
    <property type="term" value="C:cytoplasm"/>
    <property type="evidence" value="ECO:0007669"/>
    <property type="project" value="UniProtKB-SubCell"/>
</dbReference>
<dbReference type="InterPro" id="IPR002115">
    <property type="entry name" value="Tyr_Pase_low_mol_wt_mml"/>
</dbReference>
<sequence length="160" mass="18261">MEAVPRKSVLFICLGNICRSPTAEAVLQHLVSQSGKQNEWKVDSAAIADWNVGQKPDDRTMQILKKNGIRDYQHKARQVCGDDFREFEYILGMDKENMSALQELKPKNSKAKLKLLGEFDPQNELIIKDPYTNRDPSGFENVYKQCVRSCKGFLDFCEGN</sequence>
<evidence type="ECO:0000256" key="7">
    <source>
        <dbReference type="RuleBase" id="RU368115"/>
    </source>
</evidence>
<comment type="catalytic activity">
    <reaction evidence="7">
        <text>a phosphate monoester + H2O = an alcohol + phosphate</text>
        <dbReference type="Rhea" id="RHEA:15017"/>
        <dbReference type="ChEBI" id="CHEBI:15377"/>
        <dbReference type="ChEBI" id="CHEBI:30879"/>
        <dbReference type="ChEBI" id="CHEBI:43474"/>
        <dbReference type="ChEBI" id="CHEBI:67140"/>
        <dbReference type="EC" id="3.1.3.2"/>
    </reaction>
</comment>
<keyword evidence="4 7" id="KW-0378">Hydrolase</keyword>
<name>A0ABD3U479_SINWO</name>
<evidence type="ECO:0000256" key="4">
    <source>
        <dbReference type="ARBA" id="ARBA00022801"/>
    </source>
</evidence>
<comment type="catalytic activity">
    <reaction evidence="7">
        <text>O-phospho-L-tyrosyl-[protein] + H2O = L-tyrosyl-[protein] + phosphate</text>
        <dbReference type="Rhea" id="RHEA:10684"/>
        <dbReference type="Rhea" id="RHEA-COMP:10136"/>
        <dbReference type="Rhea" id="RHEA-COMP:20101"/>
        <dbReference type="ChEBI" id="CHEBI:15377"/>
        <dbReference type="ChEBI" id="CHEBI:43474"/>
        <dbReference type="ChEBI" id="CHEBI:46858"/>
        <dbReference type="ChEBI" id="CHEBI:61978"/>
        <dbReference type="EC" id="3.1.3.48"/>
    </reaction>
</comment>
<dbReference type="EC" id="3.1.3.2" evidence="7"/>
<feature type="domain" description="Phosphotyrosine protein phosphatase I" evidence="8">
    <location>
        <begin position="7"/>
        <end position="156"/>
    </location>
</feature>
<evidence type="ECO:0000313" key="9">
    <source>
        <dbReference type="EMBL" id="KAL3843235.1"/>
    </source>
</evidence>
<proteinExistence type="inferred from homology"/>
<dbReference type="GO" id="GO:0004725">
    <property type="term" value="F:protein tyrosine phosphatase activity"/>
    <property type="evidence" value="ECO:0007669"/>
    <property type="project" value="UniProtKB-UniRule"/>
</dbReference>
<comment type="similarity">
    <text evidence="2 7">Belongs to the low molecular weight phosphotyrosine protein phosphatase family.</text>
</comment>
<dbReference type="InterPro" id="IPR050438">
    <property type="entry name" value="LMW_PTPase"/>
</dbReference>